<dbReference type="InterPro" id="IPR011078">
    <property type="entry name" value="PyrdxlP_homeostasis"/>
</dbReference>
<dbReference type="Proteomes" id="UP000287171">
    <property type="component" value="Unassembled WGS sequence"/>
</dbReference>
<keyword evidence="1 2" id="KW-0663">Pyridoxal phosphate</keyword>
<comment type="similarity">
    <text evidence="2 4">Belongs to the pyridoxal phosphate-binding protein YggS/PROSC family.</text>
</comment>
<dbReference type="PANTHER" id="PTHR10146:SF14">
    <property type="entry name" value="PYRIDOXAL PHOSPHATE HOMEOSTASIS PROTEIN"/>
    <property type="match status" value="1"/>
</dbReference>
<gene>
    <name evidence="6" type="ORF">KDA_24930</name>
</gene>
<sequence length="234" mass="26089">MIAANLARVHAQIAEAALRAERRPESVTLVAVSKTKPLEAIKVAYNLGIRDFGENRVQEVLEKQATFSPPDLRWHMIGHVQTNKANKVCGSFAYIHSVDSLHLALSLQRAAEKKSHAEETAVVQPVLLQVNISGEARKEGMTPEETPAIARQLRSLSHLKVQGLMTVAPLVDDQEQVRPVFQALRQLRDKLRQEVPEYSWDQLSMGMTDDYPIAIEEGATIVRVGRAIFGERVK</sequence>
<evidence type="ECO:0000259" key="5">
    <source>
        <dbReference type="Pfam" id="PF01168"/>
    </source>
</evidence>
<dbReference type="PROSITE" id="PS01211">
    <property type="entry name" value="UPF0001"/>
    <property type="match status" value="1"/>
</dbReference>
<dbReference type="Pfam" id="PF01168">
    <property type="entry name" value="Ala_racemase_N"/>
    <property type="match status" value="1"/>
</dbReference>
<evidence type="ECO:0000313" key="6">
    <source>
        <dbReference type="EMBL" id="GCE27009.1"/>
    </source>
</evidence>
<dbReference type="SUPFAM" id="SSF51419">
    <property type="entry name" value="PLP-binding barrel"/>
    <property type="match status" value="1"/>
</dbReference>
<dbReference type="CDD" id="cd00635">
    <property type="entry name" value="PLPDE_III_YBL036c_like"/>
    <property type="match status" value="1"/>
</dbReference>
<feature type="domain" description="Alanine racemase N-terminal" evidence="5">
    <location>
        <begin position="8"/>
        <end position="232"/>
    </location>
</feature>
<dbReference type="InterPro" id="IPR001608">
    <property type="entry name" value="Ala_racemase_N"/>
</dbReference>
<dbReference type="GO" id="GO:0030170">
    <property type="term" value="F:pyridoxal phosphate binding"/>
    <property type="evidence" value="ECO:0007669"/>
    <property type="project" value="UniProtKB-UniRule"/>
</dbReference>
<evidence type="ECO:0000256" key="4">
    <source>
        <dbReference type="RuleBase" id="RU004514"/>
    </source>
</evidence>
<evidence type="ECO:0000256" key="3">
    <source>
        <dbReference type="PIRSR" id="PIRSR004848-1"/>
    </source>
</evidence>
<proteinExistence type="inferred from homology"/>
<evidence type="ECO:0000256" key="1">
    <source>
        <dbReference type="ARBA" id="ARBA00022898"/>
    </source>
</evidence>
<evidence type="ECO:0000313" key="7">
    <source>
        <dbReference type="Proteomes" id="UP000287171"/>
    </source>
</evidence>
<keyword evidence="7" id="KW-1185">Reference proteome</keyword>
<dbReference type="AlphaFoldDB" id="A0A402B6P7"/>
<dbReference type="FunFam" id="3.20.20.10:FF:000018">
    <property type="entry name" value="Pyridoxal phosphate homeostasis protein"/>
    <property type="match status" value="1"/>
</dbReference>
<accession>A0A402B6P7</accession>
<comment type="function">
    <text evidence="2">Pyridoxal 5'-phosphate (PLP)-binding protein, which is involved in PLP homeostasis.</text>
</comment>
<comment type="cofactor">
    <cofactor evidence="3">
        <name>pyridoxal 5'-phosphate</name>
        <dbReference type="ChEBI" id="CHEBI:597326"/>
    </cofactor>
</comment>
<reference evidence="7" key="1">
    <citation type="submission" date="2018-12" db="EMBL/GenBank/DDBJ databases">
        <title>Tengunoibacter tsumagoiensis gen. nov., sp. nov., Dictyobacter kobayashii sp. nov., D. alpinus sp. nov., and D. joshuensis sp. nov. and description of Dictyobacteraceae fam. nov. within the order Ktedonobacterales isolated from Tengu-no-mugimeshi.</title>
        <authorList>
            <person name="Wang C.M."/>
            <person name="Zheng Y."/>
            <person name="Sakai Y."/>
            <person name="Toyoda A."/>
            <person name="Minakuchi Y."/>
            <person name="Abe K."/>
            <person name="Yokota A."/>
            <person name="Yabe S."/>
        </authorList>
    </citation>
    <scope>NUCLEOTIDE SEQUENCE [LARGE SCALE GENOMIC DNA]</scope>
    <source>
        <strain evidence="7">Uno16</strain>
    </source>
</reference>
<feature type="modified residue" description="N6-(pyridoxal phosphate)lysine" evidence="2 3">
    <location>
        <position position="34"/>
    </location>
</feature>
<evidence type="ECO:0000256" key="2">
    <source>
        <dbReference type="HAMAP-Rule" id="MF_02087"/>
    </source>
</evidence>
<dbReference type="HAMAP" id="MF_02087">
    <property type="entry name" value="PLP_homeostasis"/>
    <property type="match status" value="1"/>
</dbReference>
<protein>
    <recommendedName>
        <fullName evidence="2">Pyridoxal phosphate homeostasis protein</fullName>
        <shortName evidence="2">PLP homeostasis protein</shortName>
    </recommendedName>
</protein>
<dbReference type="PIRSF" id="PIRSF004848">
    <property type="entry name" value="YBL036c_PLPDEIII"/>
    <property type="match status" value="1"/>
</dbReference>
<dbReference type="InterPro" id="IPR029066">
    <property type="entry name" value="PLP-binding_barrel"/>
</dbReference>
<dbReference type="NCBIfam" id="TIGR00044">
    <property type="entry name" value="YggS family pyridoxal phosphate-dependent enzyme"/>
    <property type="match status" value="1"/>
</dbReference>
<dbReference type="OrthoDB" id="9804072at2"/>
<dbReference type="PANTHER" id="PTHR10146">
    <property type="entry name" value="PROLINE SYNTHETASE CO-TRANSCRIBED BACTERIAL HOMOLOG PROTEIN"/>
    <property type="match status" value="1"/>
</dbReference>
<organism evidence="6 7">
    <name type="scientific">Dictyobacter alpinus</name>
    <dbReference type="NCBI Taxonomy" id="2014873"/>
    <lineage>
        <taxon>Bacteria</taxon>
        <taxon>Bacillati</taxon>
        <taxon>Chloroflexota</taxon>
        <taxon>Ktedonobacteria</taxon>
        <taxon>Ktedonobacterales</taxon>
        <taxon>Dictyobacteraceae</taxon>
        <taxon>Dictyobacter</taxon>
    </lineage>
</organism>
<dbReference type="Gene3D" id="3.20.20.10">
    <property type="entry name" value="Alanine racemase"/>
    <property type="match status" value="1"/>
</dbReference>
<name>A0A402B6P7_9CHLR</name>
<comment type="caution">
    <text evidence="6">The sequence shown here is derived from an EMBL/GenBank/DDBJ whole genome shotgun (WGS) entry which is preliminary data.</text>
</comment>
<dbReference type="EMBL" id="BIFT01000001">
    <property type="protein sequence ID" value="GCE27009.1"/>
    <property type="molecule type" value="Genomic_DNA"/>
</dbReference>